<dbReference type="AlphaFoldDB" id="A0A518I987"/>
<dbReference type="EMBL" id="CP037452">
    <property type="protein sequence ID" value="QDV49562.1"/>
    <property type="molecule type" value="Genomic_DNA"/>
</dbReference>
<keyword evidence="1" id="KW-0812">Transmembrane</keyword>
<evidence type="ECO:0000313" key="3">
    <source>
        <dbReference type="Proteomes" id="UP000318313"/>
    </source>
</evidence>
<evidence type="ECO:0000256" key="1">
    <source>
        <dbReference type="SAM" id="Phobius"/>
    </source>
</evidence>
<protein>
    <submittedName>
        <fullName evidence="2">Uncharacterized protein</fullName>
    </submittedName>
</protein>
<dbReference type="Proteomes" id="UP000318313">
    <property type="component" value="Chromosome"/>
</dbReference>
<keyword evidence="3" id="KW-1185">Reference proteome</keyword>
<dbReference type="KEGG" id="gfm:Enr17x_15820"/>
<feature type="transmembrane region" description="Helical" evidence="1">
    <location>
        <begin position="12"/>
        <end position="36"/>
    </location>
</feature>
<gene>
    <name evidence="2" type="ORF">Enr17x_15820</name>
</gene>
<sequence length="233" mass="26374">MRSYWQKIHPLDLLITISLTIITIVTLVGCSSVSGYEPDTTTIKAEVASQIAFHEPQPANNSKVQTRCDECKGTKQVLSGDGHMKVPCSCGENCKCTRSTEVKTEAPKQADPRPEVRVYYATDFYCGPCELLKQTTHLAPFVRFVEYPAPAWVEAYPTLHWVGDDGEEYQLASGDIDEFKAKFRIRNPSIKQPEPVQEGPQVQYYESYEYQPTRRGRRARRFFSSGCSSGRCR</sequence>
<organism evidence="2 3">
    <name type="scientific">Gimesia fumaroli</name>
    <dbReference type="NCBI Taxonomy" id="2527976"/>
    <lineage>
        <taxon>Bacteria</taxon>
        <taxon>Pseudomonadati</taxon>
        <taxon>Planctomycetota</taxon>
        <taxon>Planctomycetia</taxon>
        <taxon>Planctomycetales</taxon>
        <taxon>Planctomycetaceae</taxon>
        <taxon>Gimesia</taxon>
    </lineage>
</organism>
<name>A0A518I987_9PLAN</name>
<keyword evidence="1" id="KW-1133">Transmembrane helix</keyword>
<accession>A0A518I987</accession>
<evidence type="ECO:0000313" key="2">
    <source>
        <dbReference type="EMBL" id="QDV49562.1"/>
    </source>
</evidence>
<dbReference type="OrthoDB" id="9869406at2"/>
<dbReference type="RefSeq" id="WP_145307414.1">
    <property type="nucleotide sequence ID" value="NZ_CP037452.1"/>
</dbReference>
<keyword evidence="1" id="KW-0472">Membrane</keyword>
<proteinExistence type="predicted"/>
<dbReference type="PROSITE" id="PS51257">
    <property type="entry name" value="PROKAR_LIPOPROTEIN"/>
    <property type="match status" value="1"/>
</dbReference>
<reference evidence="2 3" key="1">
    <citation type="submission" date="2019-03" db="EMBL/GenBank/DDBJ databases">
        <title>Deep-cultivation of Planctomycetes and their phenomic and genomic characterization uncovers novel biology.</title>
        <authorList>
            <person name="Wiegand S."/>
            <person name="Jogler M."/>
            <person name="Boedeker C."/>
            <person name="Pinto D."/>
            <person name="Vollmers J."/>
            <person name="Rivas-Marin E."/>
            <person name="Kohn T."/>
            <person name="Peeters S.H."/>
            <person name="Heuer A."/>
            <person name="Rast P."/>
            <person name="Oberbeckmann S."/>
            <person name="Bunk B."/>
            <person name="Jeske O."/>
            <person name="Meyerdierks A."/>
            <person name="Storesund J.E."/>
            <person name="Kallscheuer N."/>
            <person name="Luecker S."/>
            <person name="Lage O.M."/>
            <person name="Pohl T."/>
            <person name="Merkel B.J."/>
            <person name="Hornburger P."/>
            <person name="Mueller R.-W."/>
            <person name="Bruemmer F."/>
            <person name="Labrenz M."/>
            <person name="Spormann A.M."/>
            <person name="Op den Camp H."/>
            <person name="Overmann J."/>
            <person name="Amann R."/>
            <person name="Jetten M.S.M."/>
            <person name="Mascher T."/>
            <person name="Medema M.H."/>
            <person name="Devos D.P."/>
            <person name="Kaster A.-K."/>
            <person name="Ovreas L."/>
            <person name="Rohde M."/>
            <person name="Galperin M.Y."/>
            <person name="Jogler C."/>
        </authorList>
    </citation>
    <scope>NUCLEOTIDE SEQUENCE [LARGE SCALE GENOMIC DNA]</scope>
    <source>
        <strain evidence="2 3">Enr17</strain>
    </source>
</reference>